<feature type="compositionally biased region" description="Low complexity" evidence="1">
    <location>
        <begin position="324"/>
        <end position="335"/>
    </location>
</feature>
<evidence type="ECO:0000313" key="3">
    <source>
        <dbReference type="Proteomes" id="UP000705508"/>
    </source>
</evidence>
<dbReference type="Proteomes" id="UP000705508">
    <property type="component" value="Unassembled WGS sequence"/>
</dbReference>
<dbReference type="RefSeq" id="WP_204906172.1">
    <property type="nucleotide sequence ID" value="NZ_JACJKS010000006.1"/>
</dbReference>
<protein>
    <submittedName>
        <fullName evidence="2">Uncharacterized protein</fullName>
    </submittedName>
</protein>
<organism evidence="2 3">
    <name type="scientific">Mordavella massiliensis</name>
    <dbReference type="NCBI Taxonomy" id="1871024"/>
    <lineage>
        <taxon>Bacteria</taxon>
        <taxon>Bacillati</taxon>
        <taxon>Bacillota</taxon>
        <taxon>Clostridia</taxon>
        <taxon>Eubacteriales</taxon>
        <taxon>Clostridiaceae</taxon>
        <taxon>Mordavella</taxon>
    </lineage>
</organism>
<evidence type="ECO:0000256" key="1">
    <source>
        <dbReference type="SAM" id="MobiDB-lite"/>
    </source>
</evidence>
<reference evidence="2" key="2">
    <citation type="journal article" date="2021" name="Sci. Rep.">
        <title>The distribution of antibiotic resistance genes in chicken gut microbiota commensals.</title>
        <authorList>
            <person name="Juricova H."/>
            <person name="Matiasovicova J."/>
            <person name="Kubasova T."/>
            <person name="Cejkova D."/>
            <person name="Rychlik I."/>
        </authorList>
    </citation>
    <scope>NUCLEOTIDE SEQUENCE</scope>
    <source>
        <strain evidence="2">An582</strain>
    </source>
</reference>
<accession>A0A938XDF6</accession>
<gene>
    <name evidence="2" type="ORF">H6A20_05635</name>
</gene>
<proteinExistence type="predicted"/>
<feature type="region of interest" description="Disordered" evidence="1">
    <location>
        <begin position="295"/>
        <end position="335"/>
    </location>
</feature>
<dbReference type="EMBL" id="JACJKS010000006">
    <property type="protein sequence ID" value="MBM6948137.1"/>
    <property type="molecule type" value="Genomic_DNA"/>
</dbReference>
<reference evidence="2" key="1">
    <citation type="submission" date="2020-08" db="EMBL/GenBank/DDBJ databases">
        <authorList>
            <person name="Cejkova D."/>
            <person name="Kubasova T."/>
            <person name="Jahodarova E."/>
            <person name="Rychlik I."/>
        </authorList>
    </citation>
    <scope>NUCLEOTIDE SEQUENCE</scope>
    <source>
        <strain evidence="2">An582</strain>
    </source>
</reference>
<dbReference type="AlphaFoldDB" id="A0A938XDF6"/>
<sequence>MAKYIPKNCRCSGKRRYVSPGITTHADCIDVCTNPVCGTPDTLTLLAPVVYDEIGINLCREIPLTGTITGNPPLSASAQILDVTFGSTGAGTTVSPIPGRPNCYLVTLTNLSVNFAVNIYDCSGRLINTLTETAVYLPPASDTADSQYLDDETNPSSVELEIFAPYGLSYRDAAVSEPVINYIGFSTTNNALRQGLNMIAIPRILSFDPSAPSLTLGISVYIKSVYFSQYLFPNKGRASVPKGSIVPDEDTICMDFVSGELLDYEIKPLELGPPKCEEKLKKDCAFCTPCCSSVTQGDETGTPSSVSSPAAPAADTGSGGAGSAGTAADTAGTAS</sequence>
<feature type="compositionally biased region" description="Low complexity" evidence="1">
    <location>
        <begin position="303"/>
        <end position="316"/>
    </location>
</feature>
<comment type="caution">
    <text evidence="2">The sequence shown here is derived from an EMBL/GenBank/DDBJ whole genome shotgun (WGS) entry which is preliminary data.</text>
</comment>
<evidence type="ECO:0000313" key="2">
    <source>
        <dbReference type="EMBL" id="MBM6948137.1"/>
    </source>
</evidence>
<name>A0A938XDF6_9CLOT</name>